<keyword evidence="2" id="KW-1185">Reference proteome</keyword>
<dbReference type="Proteomes" id="UP000054693">
    <property type="component" value="Unassembled WGS sequence"/>
</dbReference>
<comment type="caution">
    <text evidence="1">The sequence shown here is derived from an EMBL/GenBank/DDBJ whole genome shotgun (WGS) entry which is preliminary data.</text>
</comment>
<dbReference type="EMBL" id="LNZA01000001">
    <property type="protein sequence ID" value="KTD73981.1"/>
    <property type="molecule type" value="Genomic_DNA"/>
</dbReference>
<reference evidence="1 2" key="1">
    <citation type="submission" date="2015-11" db="EMBL/GenBank/DDBJ databases">
        <title>Genomic analysis of 38 Legionella species identifies large and diverse effector repertoires.</title>
        <authorList>
            <person name="Burstein D."/>
            <person name="Amaro F."/>
            <person name="Zusman T."/>
            <person name="Lifshitz Z."/>
            <person name="Cohen O."/>
            <person name="Gilbert J.A."/>
            <person name="Pupko T."/>
            <person name="Shuman H.A."/>
            <person name="Segal G."/>
        </authorList>
    </citation>
    <scope>NUCLEOTIDE SEQUENCE [LARGE SCALE GENOMIC DNA]</scope>
    <source>
        <strain evidence="1 2">ATCC 49180</strain>
    </source>
</reference>
<protein>
    <submittedName>
        <fullName evidence="1">Uncharacterized protein</fullName>
    </submittedName>
</protein>
<dbReference type="AlphaFoldDB" id="A0A0W0ZXY7"/>
<gene>
    <name evidence="1" type="ORF">Ltuc_1828</name>
</gene>
<dbReference type="PATRIC" id="fig|40335.7.peg.1940"/>
<name>A0A0W0ZXY7_9GAMM</name>
<organism evidence="1 2">
    <name type="scientific">Legionella tucsonensis</name>
    <dbReference type="NCBI Taxonomy" id="40335"/>
    <lineage>
        <taxon>Bacteria</taxon>
        <taxon>Pseudomonadati</taxon>
        <taxon>Pseudomonadota</taxon>
        <taxon>Gammaproteobacteria</taxon>
        <taxon>Legionellales</taxon>
        <taxon>Legionellaceae</taxon>
        <taxon>Legionella</taxon>
    </lineage>
</organism>
<evidence type="ECO:0000313" key="1">
    <source>
        <dbReference type="EMBL" id="KTD73981.1"/>
    </source>
</evidence>
<evidence type="ECO:0000313" key="2">
    <source>
        <dbReference type="Proteomes" id="UP000054693"/>
    </source>
</evidence>
<sequence length="62" mass="7450">MSNKTNFNSYANCESFFRTIPSFISVSEILSKRNYRIRLLFKHIKHNSEIGFEILRYLPLTY</sequence>
<proteinExistence type="predicted"/>
<accession>A0A0W0ZXY7</accession>